<evidence type="ECO:0000313" key="2">
    <source>
        <dbReference type="EMBL" id="SCZ42314.1"/>
    </source>
</evidence>
<dbReference type="Proteomes" id="UP000199347">
    <property type="component" value="Unassembled WGS sequence"/>
</dbReference>
<dbReference type="STRING" id="1120955.SAMN03080610_02898"/>
<feature type="domain" description="DUF2249" evidence="1">
    <location>
        <begin position="11"/>
        <end position="79"/>
    </location>
</feature>
<sequence length="80" mass="9249">MTVSAAEDRLVDLREVTKPMRRVAFFAAFDELQTGEALLIVNDHDPMGLFHYLQIAIPGDFTWDYVVRGPDEWRVRIGRI</sequence>
<dbReference type="RefSeq" id="WP_092814704.1">
    <property type="nucleotide sequence ID" value="NZ_FMVW01000007.1"/>
</dbReference>
<evidence type="ECO:0000259" key="1">
    <source>
        <dbReference type="Pfam" id="PF10006"/>
    </source>
</evidence>
<dbReference type="Pfam" id="PF10006">
    <property type="entry name" value="DUF2249"/>
    <property type="match status" value="1"/>
</dbReference>
<reference evidence="2 3" key="1">
    <citation type="submission" date="2016-10" db="EMBL/GenBank/DDBJ databases">
        <authorList>
            <person name="de Groot N.N."/>
        </authorList>
    </citation>
    <scope>NUCLEOTIDE SEQUENCE [LARGE SCALE GENOMIC DNA]</scope>
    <source>
        <strain evidence="2 3">DSM 2698</strain>
    </source>
</reference>
<proteinExistence type="predicted"/>
<gene>
    <name evidence="2" type="ORF">SAMN03080610_02898</name>
</gene>
<evidence type="ECO:0000313" key="3">
    <source>
        <dbReference type="Proteomes" id="UP000199347"/>
    </source>
</evidence>
<dbReference type="InterPro" id="IPR018720">
    <property type="entry name" value="DUF2249"/>
</dbReference>
<keyword evidence="3" id="KW-1185">Reference proteome</keyword>
<dbReference type="OrthoDB" id="8451629at2"/>
<accession>A0A1G5NYH6</accession>
<dbReference type="EMBL" id="FMVW01000007">
    <property type="protein sequence ID" value="SCZ42314.1"/>
    <property type="molecule type" value="Genomic_DNA"/>
</dbReference>
<protein>
    <submittedName>
        <fullName evidence="2">Uncharacterized conserved protein, DUF2249 family</fullName>
    </submittedName>
</protein>
<name>A0A1G5NYH6_AFIMA</name>
<dbReference type="AlphaFoldDB" id="A0A1G5NYH6"/>
<organism evidence="2 3">
    <name type="scientific">Afifella marina DSM 2698</name>
    <dbReference type="NCBI Taxonomy" id="1120955"/>
    <lineage>
        <taxon>Bacteria</taxon>
        <taxon>Pseudomonadati</taxon>
        <taxon>Pseudomonadota</taxon>
        <taxon>Alphaproteobacteria</taxon>
        <taxon>Hyphomicrobiales</taxon>
        <taxon>Afifellaceae</taxon>
        <taxon>Afifella</taxon>
    </lineage>
</organism>